<dbReference type="InterPro" id="IPR013785">
    <property type="entry name" value="Aldolase_TIM"/>
</dbReference>
<proteinExistence type="predicted"/>
<sequence>MGSTIAPSAESRLFKPLRLGHAQLEHRIALAPLTRYRNDKNHVAKPFMERYYSERASTPGTLIISEATGISMQETGERQGPSFVTDEHVAAWKKIIAGVHANKGVWFQQIWAQGRAAEPDYQKERGFKYRSASAVPMTPDSEVPEAITEEEIQGLIQDFVATSKRVVDAGGDGVEIHGAHGYLLDQFISDSVNQRTDKWGGSIENRARLLLEVVKAVSAEIGPERVAVRLSPYATFQGAESTNIQAQYSYIVTELKKIGPLAYLSLVEARGDPAKLLVGGDPDSGESQTLDFILNIWDNLSPVIVAGNYSPASAVNAVEGHYKKWDVIVAFGRLFLSTPDLVWRVKNGIPLNKYHRQSFYIKGSEIGYNDYPFSPEFVDARRTWALKAVEAAAN</sequence>
<protein>
    <recommendedName>
        <fullName evidence="2">NADH:flavin oxidoreductase/NADH oxidase N-terminal domain-containing protein</fullName>
    </recommendedName>
</protein>
<dbReference type="FunFam" id="3.20.20.70:FF:000138">
    <property type="entry name" value="NADPH dehydrogenase 1"/>
    <property type="match status" value="1"/>
</dbReference>
<dbReference type="Proteomes" id="UP000277212">
    <property type="component" value="Unassembled WGS sequence"/>
</dbReference>
<dbReference type="InterPro" id="IPR001155">
    <property type="entry name" value="OxRdtase_FMN_N"/>
</dbReference>
<dbReference type="Pfam" id="PF00724">
    <property type="entry name" value="Oxidored_FMN"/>
    <property type="match status" value="1"/>
</dbReference>
<dbReference type="PANTHER" id="PTHR22893:SF91">
    <property type="entry name" value="NADPH DEHYDROGENASE 2-RELATED"/>
    <property type="match status" value="1"/>
</dbReference>
<dbReference type="OrthoDB" id="276546at2759"/>
<reference evidence="3 4" key="1">
    <citation type="submission" date="2017-06" db="EMBL/GenBank/DDBJ databases">
        <title>Comparative genomic analysis of Ambrosia Fusariam Clade fungi.</title>
        <authorList>
            <person name="Stajich J.E."/>
            <person name="Carrillo J."/>
            <person name="Kijimoto T."/>
            <person name="Eskalen A."/>
            <person name="O'Donnell K."/>
            <person name="Kasson M."/>
        </authorList>
    </citation>
    <scope>NUCLEOTIDE SEQUENCE [LARGE SCALE GENOMIC DNA]</scope>
    <source>
        <strain evidence="3">UCR3666</strain>
    </source>
</reference>
<dbReference type="InterPro" id="IPR045247">
    <property type="entry name" value="Oye-like"/>
</dbReference>
<dbReference type="CDD" id="cd02933">
    <property type="entry name" value="OYE_like_FMN"/>
    <property type="match status" value="1"/>
</dbReference>
<evidence type="ECO:0000259" key="2">
    <source>
        <dbReference type="Pfam" id="PF00724"/>
    </source>
</evidence>
<dbReference type="SUPFAM" id="SSF51395">
    <property type="entry name" value="FMN-linked oxidoreductases"/>
    <property type="match status" value="1"/>
</dbReference>
<gene>
    <name evidence="3" type="ORF">CDV36_002880</name>
</gene>
<keyword evidence="4" id="KW-1185">Reference proteome</keyword>
<feature type="domain" description="NADH:flavin oxidoreductase/NADH oxidase N-terminal" evidence="2">
    <location>
        <begin position="13"/>
        <end position="352"/>
    </location>
</feature>
<keyword evidence="1" id="KW-0285">Flavoprotein</keyword>
<dbReference type="Gene3D" id="3.20.20.70">
    <property type="entry name" value="Aldolase class I"/>
    <property type="match status" value="1"/>
</dbReference>
<comment type="caution">
    <text evidence="3">The sequence shown here is derived from an EMBL/GenBank/DDBJ whole genome shotgun (WGS) entry which is preliminary data.</text>
</comment>
<accession>A0A3M2SIQ5</accession>
<dbReference type="EMBL" id="NKUJ01000032">
    <property type="protein sequence ID" value="RMJ17424.1"/>
    <property type="molecule type" value="Genomic_DNA"/>
</dbReference>
<dbReference type="GO" id="GO:0003959">
    <property type="term" value="F:NADPH dehydrogenase activity"/>
    <property type="evidence" value="ECO:0007669"/>
    <property type="project" value="TreeGrafter"/>
</dbReference>
<evidence type="ECO:0000256" key="1">
    <source>
        <dbReference type="ARBA" id="ARBA00022630"/>
    </source>
</evidence>
<dbReference type="AlphaFoldDB" id="A0A3M2SIQ5"/>
<organism evidence="3 4">
    <name type="scientific">Fusarium kuroshium</name>
    <dbReference type="NCBI Taxonomy" id="2010991"/>
    <lineage>
        <taxon>Eukaryota</taxon>
        <taxon>Fungi</taxon>
        <taxon>Dikarya</taxon>
        <taxon>Ascomycota</taxon>
        <taxon>Pezizomycotina</taxon>
        <taxon>Sordariomycetes</taxon>
        <taxon>Hypocreomycetidae</taxon>
        <taxon>Hypocreales</taxon>
        <taxon>Nectriaceae</taxon>
        <taxon>Fusarium</taxon>
        <taxon>Fusarium solani species complex</taxon>
    </lineage>
</organism>
<evidence type="ECO:0000313" key="4">
    <source>
        <dbReference type="Proteomes" id="UP000277212"/>
    </source>
</evidence>
<dbReference type="GO" id="GO:0010181">
    <property type="term" value="F:FMN binding"/>
    <property type="evidence" value="ECO:0007669"/>
    <property type="project" value="InterPro"/>
</dbReference>
<evidence type="ECO:0000313" key="3">
    <source>
        <dbReference type="EMBL" id="RMJ17424.1"/>
    </source>
</evidence>
<dbReference type="PANTHER" id="PTHR22893">
    <property type="entry name" value="NADH OXIDOREDUCTASE-RELATED"/>
    <property type="match status" value="1"/>
</dbReference>
<dbReference type="STRING" id="2010991.A0A3M2SIQ5"/>
<name>A0A3M2SIQ5_9HYPO</name>